<keyword evidence="14 15" id="KW-0407">Ion channel</keyword>
<dbReference type="Pfam" id="PF00520">
    <property type="entry name" value="Ion_trans"/>
    <property type="match status" value="2"/>
</dbReference>
<evidence type="ECO:0000256" key="16">
    <source>
        <dbReference type="SAM" id="Coils"/>
    </source>
</evidence>
<dbReference type="InterPro" id="IPR036396">
    <property type="entry name" value="Cyt_P450_sf"/>
</dbReference>
<evidence type="ECO:0000256" key="11">
    <source>
        <dbReference type="ARBA" id="ARBA00023136"/>
    </source>
</evidence>
<evidence type="ECO:0000256" key="3">
    <source>
        <dbReference type="ARBA" id="ARBA00022461"/>
    </source>
</evidence>
<feature type="transmembrane region" description="Helical" evidence="15">
    <location>
        <begin position="122"/>
        <end position="146"/>
    </location>
</feature>
<dbReference type="InterPro" id="IPR001696">
    <property type="entry name" value="Na_channel_asu"/>
</dbReference>
<keyword evidence="5 15" id="KW-0812">Transmembrane</keyword>
<sequence>MDLWVGRWMVYDFYSGYSFAYSITNHSNGKYYVNRSWTFGRIIFTLILLTTYIAAPFGFLLYIVAKCTFLTKYKLEDRIDVNNYQDFIEKSQMYHMQTDLFIPHYVRFGDNFPKSLRKIYHFLLGILGLFVLFVVALPIYVVLIIYCRITYRTSSASTQQSNTNSEITPNKRIPDYVRNVTATIRLKLITTSMTRRNYIWYCKFLLLQLATFIEYILNAPNPHALFHVLEDYFVKVYNLPYFVFGDGIGVGSYELVKRYIQDIPPRKGLESLGWKVSSSQETFCDLTTIFLSSDDPNMKLSRHIIFQWLHAFPHHLFEANSEAQLHLSRIVPRKIDGQPNKHVVYRAVGEVMFYLATNGELRKNERAAFIDCVETPFIFFPNWFNFLLFGHYFERKTLKSYYTLLQAFARYIDGAALHAAFIAADNQKSKSEVLKLITVVFCVAGSVAPSKLAVTVIERLWSNPDKYVHLFRKNPHNFIKECARLDKVVPMVNVLATFDIANEIENKFKKKYENINIYENTPIHCSIVNANRDKTIFQNPENFMPERSDLNKIIVWNGVEEDIINLDKTKRPPRYCPGHDLSLDVIQFVAERFAPPIFDNNDSEKADFSSTIHNPQDDNKSQQLDHLIEKDMIIKSLFSTKSANEIFDENERQWVLLNLNINQLNERDQNCYNALDNYTKIVMLLMQLAINESNSFPPRAIDIQPPFDLPTHDLGMFRIDMAKFVPSWDEDQPNGSPLLRRLVRWLINQKIWGFRDSLIEFDTPEQALAWRSKMFPALPIPNVVYTDMLSDEAMTQLAFAGCACHYTQRVEQREQSGHSIPEGKLLNDAVYVNDMTGLSTFSVRKSFERYGAAAYFDKDFQIIGIYWSHDSRLVKKDDQFWDHAKYVWRSSFFAYITIGDHLISTHMIESNAFVSASRKHLPVDHPLRIFIKPFTYHTVSINYLAALSLVNKGGLVHRIWAFDYDEFLKVCDYISIHYKFRTVPNFIPKSMYPNKNDRTDDEWDKIYPIYHDLNAYWNIIQKYVKNFFKINYNLSIDNGNDHLPNDSYIRNFIYEICKQLGISGITSLQHFIDVLSQLIAASTGIHEHVGQISDYMTDPRFIGAKLQQGKEMQNIQTYSQILVLSVITGLRMPGLLEDWSHLIERNRYYSQNLQNYQTFKKELKELSNDIDSQNVTNKIDCLKKNFTWENSLVNFDNVLSGYLALFQVATFKGWIEIMADATDAKEIDVQPEYETNVYILIYFVLFIIFGSFFTLNLFIGVVIDNFNQQKRILRADGSIEMFMTEDQKKYYNAMKKMGNKKPTKALPRPRFALTRFLFDLTTSQKFDIFIMICIFLNMLCMCLEHYNQSYTYDLVLEYVNHFFVAVFTIECFMKLIALNIKYFTIPWNVFDFIIVIASILGQTLGEIIAKYFVNPTLLRVVRVVRVGRILRLVKGAKGIRTLLFALAVSMPALFNIGLLLFLIMFIYSIFGMSFFAYVRKTAGITDLFNFETFPNSMIVLFQMCTTAGWSSVFQALTNDRPPDCDPTISTPSHKGDCGDTVIATPFLVSYVIITSLVVVNMYIAVILENFSRAQEDVQQGLTDDDYDMYYEKWQRFDPSGSQFIQYDQLSDFVDSLEPPLRISKPNKLLLVAMDLPICEHDRMHCVDILDGLTKYFLGTVNAPIVSTEADASIDIKKDRPKDYHPITTTVQRQRELYLSRMGLKGFRTNVEQHRNERKNRKPIYGKSTIDELIELDDLKTPTLLSNDNKNQETNLTASI</sequence>
<evidence type="ECO:0000256" key="8">
    <source>
        <dbReference type="ARBA" id="ARBA00022989"/>
    </source>
</evidence>
<dbReference type="Pfam" id="PF00305">
    <property type="entry name" value="Lipoxygenase"/>
    <property type="match status" value="1"/>
</dbReference>
<organism evidence="19 20">
    <name type="scientific">Rotaria sordida</name>
    <dbReference type="NCBI Taxonomy" id="392033"/>
    <lineage>
        <taxon>Eukaryota</taxon>
        <taxon>Metazoa</taxon>
        <taxon>Spiralia</taxon>
        <taxon>Gnathifera</taxon>
        <taxon>Rotifera</taxon>
        <taxon>Eurotatoria</taxon>
        <taxon>Bdelloidea</taxon>
        <taxon>Philodinida</taxon>
        <taxon>Philodinidae</taxon>
        <taxon>Rotaria</taxon>
    </lineage>
</organism>
<dbReference type="GO" id="GO:0016705">
    <property type="term" value="F:oxidoreductase activity, acting on paired donors, with incorporation or reduction of molecular oxygen"/>
    <property type="evidence" value="ECO:0007669"/>
    <property type="project" value="InterPro"/>
</dbReference>
<evidence type="ECO:0000259" key="18">
    <source>
        <dbReference type="Pfam" id="PF00520"/>
    </source>
</evidence>
<protein>
    <recommendedName>
        <fullName evidence="15">Sodium channel protein</fullName>
    </recommendedName>
</protein>
<keyword evidence="7 15" id="KW-0851">Voltage-gated channel</keyword>
<evidence type="ECO:0000256" key="1">
    <source>
        <dbReference type="ARBA" id="ARBA00004651"/>
    </source>
</evidence>
<dbReference type="FunFam" id="1.10.287.70:FF:000001">
    <property type="entry name" value="Sodium channel protein"/>
    <property type="match status" value="1"/>
</dbReference>
<evidence type="ECO:0000256" key="10">
    <source>
        <dbReference type="ARBA" id="ARBA00023065"/>
    </source>
</evidence>
<dbReference type="GO" id="GO:0016702">
    <property type="term" value="F:oxidoreductase activity, acting on single donors with incorporation of molecular oxygen, incorporation of two atoms of oxygen"/>
    <property type="evidence" value="ECO:0007669"/>
    <property type="project" value="InterPro"/>
</dbReference>
<comment type="subcellular location">
    <subcellularLocation>
        <location evidence="1 15">Cell membrane</location>
        <topology evidence="1 15">Multi-pass membrane protein</topology>
    </subcellularLocation>
</comment>
<dbReference type="Gene3D" id="1.10.287.70">
    <property type="match status" value="1"/>
</dbReference>
<evidence type="ECO:0000256" key="2">
    <source>
        <dbReference type="ARBA" id="ARBA00022448"/>
    </source>
</evidence>
<dbReference type="SUPFAM" id="SSF81324">
    <property type="entry name" value="Voltage-gated potassium channels"/>
    <property type="match status" value="1"/>
</dbReference>
<dbReference type="InterPro" id="IPR043203">
    <property type="entry name" value="VGCC_Ca_Na"/>
</dbReference>
<dbReference type="InterPro" id="IPR027359">
    <property type="entry name" value="Volt_channel_dom_sf"/>
</dbReference>
<feature type="domain" description="Ion transport" evidence="18">
    <location>
        <begin position="1156"/>
        <end position="1271"/>
    </location>
</feature>
<dbReference type="GO" id="GO:0019228">
    <property type="term" value="P:neuronal action potential"/>
    <property type="evidence" value="ECO:0007669"/>
    <property type="project" value="TreeGrafter"/>
</dbReference>
<keyword evidence="12" id="KW-1015">Disulfide bond</keyword>
<accession>A0A814U7N1</accession>
<gene>
    <name evidence="19" type="ORF">SEV965_LOCUS19523</name>
</gene>
<dbReference type="GO" id="GO:0001518">
    <property type="term" value="C:voltage-gated sodium channel complex"/>
    <property type="evidence" value="ECO:0007669"/>
    <property type="project" value="UniProtKB-UniRule"/>
</dbReference>
<dbReference type="CDD" id="cd13433">
    <property type="entry name" value="Na_channel_gate"/>
    <property type="match status" value="1"/>
</dbReference>
<dbReference type="InterPro" id="IPR005821">
    <property type="entry name" value="Ion_trans_dom"/>
</dbReference>
<keyword evidence="9 15" id="KW-0915">Sodium</keyword>
<dbReference type="InterPro" id="IPR044564">
    <property type="entry name" value="Na_chnl_inactivation_gate"/>
</dbReference>
<evidence type="ECO:0000256" key="6">
    <source>
        <dbReference type="ARBA" id="ARBA00022737"/>
    </source>
</evidence>
<proteinExistence type="inferred from homology"/>
<keyword evidence="8 15" id="KW-1133">Transmembrane helix</keyword>
<keyword evidence="2 15" id="KW-0813">Transport</keyword>
<feature type="transmembrane region" description="Helical" evidence="15">
    <location>
        <begin position="1389"/>
        <end position="1413"/>
    </location>
</feature>
<feature type="transmembrane region" description="Helical" evidence="15">
    <location>
        <begin position="1358"/>
        <end position="1377"/>
    </location>
</feature>
<evidence type="ECO:0000256" key="13">
    <source>
        <dbReference type="ARBA" id="ARBA00023201"/>
    </source>
</evidence>
<evidence type="ECO:0000256" key="5">
    <source>
        <dbReference type="ARBA" id="ARBA00022692"/>
    </source>
</evidence>
<dbReference type="Gene3D" id="1.20.245.10">
    <property type="entry name" value="Lipoxygenase-1, Domain 5"/>
    <property type="match status" value="1"/>
</dbReference>
<evidence type="ECO:0000256" key="9">
    <source>
        <dbReference type="ARBA" id="ARBA00023053"/>
    </source>
</evidence>
<feature type="transmembrane region" description="Helical" evidence="15">
    <location>
        <begin position="1239"/>
        <end position="1263"/>
    </location>
</feature>
<name>A0A814U7N1_9BILA</name>
<evidence type="ECO:0000256" key="14">
    <source>
        <dbReference type="ARBA" id="ARBA00023303"/>
    </source>
</evidence>
<dbReference type="Gene3D" id="1.10.238.10">
    <property type="entry name" value="EF-hand"/>
    <property type="match status" value="1"/>
</dbReference>
<dbReference type="FunFam" id="1.10.287.70:FF:000385">
    <property type="entry name" value="Voltage-gated sodium channel alpha subunit isoform 2"/>
    <property type="match status" value="1"/>
</dbReference>
<reference evidence="19" key="1">
    <citation type="submission" date="2021-02" db="EMBL/GenBank/DDBJ databases">
        <authorList>
            <person name="Nowell W R."/>
        </authorList>
    </citation>
    <scope>NUCLEOTIDE SEQUENCE</scope>
</reference>
<dbReference type="GO" id="GO:0005506">
    <property type="term" value="F:iron ion binding"/>
    <property type="evidence" value="ECO:0007669"/>
    <property type="project" value="InterPro"/>
</dbReference>
<dbReference type="Gene3D" id="1.10.630.10">
    <property type="entry name" value="Cytochrome P450"/>
    <property type="match status" value="1"/>
</dbReference>
<dbReference type="SUPFAM" id="SSF48484">
    <property type="entry name" value="Lipoxigenase"/>
    <property type="match status" value="1"/>
</dbReference>
<keyword evidence="3 15" id="KW-0894">Sodium channel</keyword>
<dbReference type="Gene3D" id="1.20.120.350">
    <property type="entry name" value="Voltage-gated potassium channels. Chain C"/>
    <property type="match status" value="1"/>
</dbReference>
<dbReference type="GO" id="GO:0086010">
    <property type="term" value="P:membrane depolarization during action potential"/>
    <property type="evidence" value="ECO:0007669"/>
    <property type="project" value="TreeGrafter"/>
</dbReference>
<feature type="transmembrane region" description="Helical" evidence="15">
    <location>
        <begin position="42"/>
        <end position="65"/>
    </location>
</feature>
<evidence type="ECO:0000256" key="4">
    <source>
        <dbReference type="ARBA" id="ARBA00022475"/>
    </source>
</evidence>
<comment type="caution">
    <text evidence="19">The sequence shown here is derived from an EMBL/GenBank/DDBJ whole genome shotgun (WGS) entry which is preliminary data.</text>
</comment>
<dbReference type="InterPro" id="IPR036226">
    <property type="entry name" value="LipOase_C_sf"/>
</dbReference>
<dbReference type="PANTHER" id="PTHR10037:SF288">
    <property type="entry name" value="SODIUM CHANNEL PROTEIN PARA"/>
    <property type="match status" value="1"/>
</dbReference>
<keyword evidence="16" id="KW-0175">Coiled coil</keyword>
<feature type="transmembrane region" description="Helical" evidence="15">
    <location>
        <begin position="1452"/>
        <end position="1478"/>
    </location>
</feature>
<comment type="similarity">
    <text evidence="15">Belongs to the sodium channel (TC 1.A.1.10) family.</text>
</comment>
<dbReference type="EMBL" id="CAJNOU010001222">
    <property type="protein sequence ID" value="CAF1171192.1"/>
    <property type="molecule type" value="Genomic_DNA"/>
</dbReference>
<dbReference type="GO" id="GO:0004497">
    <property type="term" value="F:monooxygenase activity"/>
    <property type="evidence" value="ECO:0007669"/>
    <property type="project" value="InterPro"/>
</dbReference>
<evidence type="ECO:0000256" key="7">
    <source>
        <dbReference type="ARBA" id="ARBA00022882"/>
    </source>
</evidence>
<dbReference type="InterPro" id="IPR013819">
    <property type="entry name" value="LipOase_C"/>
</dbReference>
<evidence type="ECO:0000256" key="12">
    <source>
        <dbReference type="ARBA" id="ARBA00023157"/>
    </source>
</evidence>
<keyword evidence="4" id="KW-1003">Cell membrane</keyword>
<dbReference type="Proteomes" id="UP000663889">
    <property type="component" value="Unassembled WGS sequence"/>
</dbReference>
<dbReference type="FunFam" id="1.20.120.350:FF:000004">
    <property type="entry name" value="Sodium channel protein"/>
    <property type="match status" value="1"/>
</dbReference>
<comment type="function">
    <text evidence="15">Mediates the voltage-dependent sodium ion permeability of excitable membranes. Assuming opened or closed conformations in response to the voltage difference across the membrane, the protein forms a sodium-selective channel through which Na(+) ions may pass in accordance with their electrochemical gradient.</text>
</comment>
<evidence type="ECO:0000313" key="20">
    <source>
        <dbReference type="Proteomes" id="UP000663889"/>
    </source>
</evidence>
<dbReference type="GO" id="GO:0020037">
    <property type="term" value="F:heme binding"/>
    <property type="evidence" value="ECO:0007669"/>
    <property type="project" value="InterPro"/>
</dbReference>
<feature type="domain" description="Ion transport" evidence="18">
    <location>
        <begin position="1325"/>
        <end position="1576"/>
    </location>
</feature>
<feature type="transmembrane region" description="Helical" evidence="15">
    <location>
        <begin position="1326"/>
        <end position="1346"/>
    </location>
</feature>
<evidence type="ECO:0000259" key="17">
    <source>
        <dbReference type="Pfam" id="PF00305"/>
    </source>
</evidence>
<dbReference type="PANTHER" id="PTHR10037">
    <property type="entry name" value="VOLTAGE-GATED CATION CHANNEL CALCIUM AND SODIUM"/>
    <property type="match status" value="1"/>
</dbReference>
<feature type="coiled-coil region" evidence="16">
    <location>
        <begin position="1149"/>
        <end position="1176"/>
    </location>
</feature>
<evidence type="ECO:0000313" key="19">
    <source>
        <dbReference type="EMBL" id="CAF1171192.1"/>
    </source>
</evidence>
<feature type="transmembrane region" description="Helical" evidence="15">
    <location>
        <begin position="1547"/>
        <end position="1567"/>
    </location>
</feature>
<keyword evidence="13 15" id="KW-0739">Sodium transport</keyword>
<evidence type="ECO:0000256" key="15">
    <source>
        <dbReference type="RuleBase" id="RU361132"/>
    </source>
</evidence>
<dbReference type="GO" id="GO:0005248">
    <property type="term" value="F:voltage-gated sodium channel activity"/>
    <property type="evidence" value="ECO:0007669"/>
    <property type="project" value="InterPro"/>
</dbReference>
<dbReference type="SUPFAM" id="SSF48264">
    <property type="entry name" value="Cytochrome P450"/>
    <property type="match status" value="1"/>
</dbReference>
<keyword evidence="6" id="KW-0677">Repeat</keyword>
<feature type="transmembrane region" description="Helical" evidence="15">
    <location>
        <begin position="1498"/>
        <end position="1516"/>
    </location>
</feature>
<feature type="domain" description="Lipoxygenase" evidence="17">
    <location>
        <begin position="876"/>
        <end position="1034"/>
    </location>
</feature>
<dbReference type="PRINTS" id="PR00170">
    <property type="entry name" value="NACHANNEL"/>
</dbReference>
<keyword evidence="11 15" id="KW-0472">Membrane</keyword>
<keyword evidence="10 15" id="KW-0406">Ion transport</keyword>
<comment type="caution">
    <text evidence="15">Lacks conserved residue(s) required for the propagation of feature annotation.</text>
</comment>